<dbReference type="AlphaFoldDB" id="F0Z6K0"/>
<evidence type="ECO:0000313" key="2">
    <source>
        <dbReference type="Proteomes" id="UP000001064"/>
    </source>
</evidence>
<name>F0Z6K0_DICPU</name>
<dbReference type="OMA" id="NTPRDDE"/>
<dbReference type="InParanoid" id="F0Z6K0"/>
<dbReference type="Proteomes" id="UP000001064">
    <property type="component" value="Unassembled WGS sequence"/>
</dbReference>
<dbReference type="VEuPathDB" id="AmoebaDB:DICPUDRAFT_74029"/>
<dbReference type="EMBL" id="GL870942">
    <property type="protein sequence ID" value="EGC40505.1"/>
    <property type="molecule type" value="Genomic_DNA"/>
</dbReference>
<evidence type="ECO:0008006" key="3">
    <source>
        <dbReference type="Google" id="ProtNLM"/>
    </source>
</evidence>
<dbReference type="FunCoup" id="F0Z6K0">
    <property type="interactions" value="380"/>
</dbReference>
<protein>
    <recommendedName>
        <fullName evidence="3">MICOS complex subunit</fullName>
    </recommendedName>
</protein>
<dbReference type="GeneID" id="10503471"/>
<proteinExistence type="predicted"/>
<dbReference type="OrthoDB" id="18689at2759"/>
<sequence length="142" mass="16046">MTQNNTPRDDETLFTPVARTVINTVDSTIDVKNFVCKATDFSIKKVSTFAVDNINSPKSQMTQQRISDTFNKNPILSIAFSTVLPIVLFSGSKTFRAIPLSLIGLGLSLKHFYPENISDYTKISIDHYNRLRERLSEENNNN</sequence>
<gene>
    <name evidence="1" type="ORF">DICPUDRAFT_74029</name>
</gene>
<dbReference type="eggNOG" id="ENOG502RIIR">
    <property type="taxonomic scope" value="Eukaryota"/>
</dbReference>
<evidence type="ECO:0000313" key="1">
    <source>
        <dbReference type="EMBL" id="EGC40505.1"/>
    </source>
</evidence>
<accession>F0Z6K0</accession>
<dbReference type="RefSeq" id="XP_003283052.1">
    <property type="nucleotide sequence ID" value="XM_003283004.1"/>
</dbReference>
<reference evidence="2" key="1">
    <citation type="journal article" date="2011" name="Genome Biol.">
        <title>Comparative genomics of the social amoebae Dictyostelium discoideum and Dictyostelium purpureum.</title>
        <authorList>
            <consortium name="US DOE Joint Genome Institute (JGI-PGF)"/>
            <person name="Sucgang R."/>
            <person name="Kuo A."/>
            <person name="Tian X."/>
            <person name="Salerno W."/>
            <person name="Parikh A."/>
            <person name="Feasley C.L."/>
            <person name="Dalin E."/>
            <person name="Tu H."/>
            <person name="Huang E."/>
            <person name="Barry K."/>
            <person name="Lindquist E."/>
            <person name="Shapiro H."/>
            <person name="Bruce D."/>
            <person name="Schmutz J."/>
            <person name="Salamov A."/>
            <person name="Fey P."/>
            <person name="Gaudet P."/>
            <person name="Anjard C."/>
            <person name="Babu M.M."/>
            <person name="Basu S."/>
            <person name="Bushmanova Y."/>
            <person name="van der Wel H."/>
            <person name="Katoh-Kurasawa M."/>
            <person name="Dinh C."/>
            <person name="Coutinho P.M."/>
            <person name="Saito T."/>
            <person name="Elias M."/>
            <person name="Schaap P."/>
            <person name="Kay R.R."/>
            <person name="Henrissat B."/>
            <person name="Eichinger L."/>
            <person name="Rivero F."/>
            <person name="Putnam N.H."/>
            <person name="West C.M."/>
            <person name="Loomis W.F."/>
            <person name="Chisholm R.L."/>
            <person name="Shaulsky G."/>
            <person name="Strassmann J.E."/>
            <person name="Queller D.C."/>
            <person name="Kuspa A."/>
            <person name="Grigoriev I.V."/>
        </authorList>
    </citation>
    <scope>NUCLEOTIDE SEQUENCE [LARGE SCALE GENOMIC DNA]</scope>
    <source>
        <strain evidence="2">QSDP1</strain>
    </source>
</reference>
<organism evidence="1 2">
    <name type="scientific">Dictyostelium purpureum</name>
    <name type="common">Slime mold</name>
    <dbReference type="NCBI Taxonomy" id="5786"/>
    <lineage>
        <taxon>Eukaryota</taxon>
        <taxon>Amoebozoa</taxon>
        <taxon>Evosea</taxon>
        <taxon>Eumycetozoa</taxon>
        <taxon>Dictyostelia</taxon>
        <taxon>Dictyosteliales</taxon>
        <taxon>Dictyosteliaceae</taxon>
        <taxon>Dictyostelium</taxon>
    </lineage>
</organism>
<dbReference type="KEGG" id="dpp:DICPUDRAFT_74029"/>
<keyword evidence="2" id="KW-1185">Reference proteome</keyword>